<feature type="compositionally biased region" description="Polar residues" evidence="1">
    <location>
        <begin position="192"/>
        <end position="204"/>
    </location>
</feature>
<protein>
    <recommendedName>
        <fullName evidence="4">Tudor domain-containing protein</fullName>
    </recommendedName>
</protein>
<feature type="compositionally biased region" description="Low complexity" evidence="1">
    <location>
        <begin position="241"/>
        <end position="266"/>
    </location>
</feature>
<gene>
    <name evidence="2" type="ORF">Rsub_06144</name>
</gene>
<evidence type="ECO:0000313" key="3">
    <source>
        <dbReference type="Proteomes" id="UP000247498"/>
    </source>
</evidence>
<reference evidence="2 3" key="1">
    <citation type="journal article" date="2018" name="Sci. Rep.">
        <title>Raphidocelis subcapitata (=Pseudokirchneriella subcapitata) provides an insight into genome evolution and environmental adaptations in the Sphaeropleales.</title>
        <authorList>
            <person name="Suzuki S."/>
            <person name="Yamaguchi H."/>
            <person name="Nakajima N."/>
            <person name="Kawachi M."/>
        </authorList>
    </citation>
    <scope>NUCLEOTIDE SEQUENCE [LARGE SCALE GENOMIC DNA]</scope>
    <source>
        <strain evidence="2 3">NIES-35</strain>
    </source>
</reference>
<dbReference type="AlphaFoldDB" id="A0A2V0P4H4"/>
<sequence length="679" mass="67713">MARVRVWIVREDGGEAEAADGRVTAACQLASRMSCRASAHAIDLASTRWEPLGGGADGGKGQGAQPDGVGRVRVWWSYSRKFYEGLITDLYPAPGDGMLSRHRIEYDDGDVELINMQKKKWHLAPHEASAVAAAAAQRELHGGAEAAPPALKLPPPPPADCAVPLALMHHRPHAGGGKSAGGGSGSAPRQGAQMSTPASPARETSSPSAGSGGGASPEVVICKEGADCETAPSRRKRGRPARAAQAQPGTSGSTTPPAAAADGPTSKRARSEPKPADESRPPSSGQGSGRGSGAGDAVGSGGGGGKETTMNFELAAKTFQSDGRLTLPASFMREAFPALQLHLQRLPLAVAARLECGDGDGEGGDSTYTAEGVATVRLSGTCRSYELMGCRQLVEQIGPTWVVAICAGGGSSALELRLQRRSLQKPTQAGSSAKVAAGSSAKAAADAAAAARAAPAAAMATTGGSSPLNALDILAECAQHEGVDAGAATPTRRLAAAAGSAAATVAEGTKVEVAVPQRAEGGKGAASARSGGLAVSGCATLARPTPDELDWLSQLADGALPAEELSSGDGFKLLAATAGSAAAPRRLLLLVQLGAGAEHSSVAVRLAGSSLVLSYTCCCGSGGGSGGGGGGGGGRSAVLLRRELLVVLPREALSGARPAARALLDASGRLAVLVAPEAS</sequence>
<evidence type="ECO:0000313" key="2">
    <source>
        <dbReference type="EMBL" id="GBF93812.1"/>
    </source>
</evidence>
<evidence type="ECO:0000256" key="1">
    <source>
        <dbReference type="SAM" id="MobiDB-lite"/>
    </source>
</evidence>
<dbReference type="EMBL" id="BDRX01000044">
    <property type="protein sequence ID" value="GBF93812.1"/>
    <property type="molecule type" value="Genomic_DNA"/>
</dbReference>
<keyword evidence="3" id="KW-1185">Reference proteome</keyword>
<evidence type="ECO:0008006" key="4">
    <source>
        <dbReference type="Google" id="ProtNLM"/>
    </source>
</evidence>
<organism evidence="2 3">
    <name type="scientific">Raphidocelis subcapitata</name>
    <dbReference type="NCBI Taxonomy" id="307507"/>
    <lineage>
        <taxon>Eukaryota</taxon>
        <taxon>Viridiplantae</taxon>
        <taxon>Chlorophyta</taxon>
        <taxon>core chlorophytes</taxon>
        <taxon>Chlorophyceae</taxon>
        <taxon>CS clade</taxon>
        <taxon>Sphaeropleales</taxon>
        <taxon>Selenastraceae</taxon>
        <taxon>Raphidocelis</taxon>
    </lineage>
</organism>
<name>A0A2V0P4H4_9CHLO</name>
<dbReference type="Proteomes" id="UP000247498">
    <property type="component" value="Unassembled WGS sequence"/>
</dbReference>
<dbReference type="InParanoid" id="A0A2V0P4H4"/>
<comment type="caution">
    <text evidence="2">The sequence shown here is derived from an EMBL/GenBank/DDBJ whole genome shotgun (WGS) entry which is preliminary data.</text>
</comment>
<feature type="compositionally biased region" description="Gly residues" evidence="1">
    <location>
        <begin position="174"/>
        <end position="185"/>
    </location>
</feature>
<dbReference type="CDD" id="cd20404">
    <property type="entry name" value="Tudor_Agenet_AtEML-like"/>
    <property type="match status" value="1"/>
</dbReference>
<feature type="compositionally biased region" description="Basic and acidic residues" evidence="1">
    <location>
        <begin position="269"/>
        <end position="280"/>
    </location>
</feature>
<proteinExistence type="predicted"/>
<accession>A0A2V0P4H4</accession>
<feature type="region of interest" description="Disordered" evidence="1">
    <location>
        <begin position="134"/>
        <end position="308"/>
    </location>
</feature>
<dbReference type="STRING" id="307507.A0A2V0P4H4"/>
<dbReference type="OrthoDB" id="200660at2759"/>
<dbReference type="Gene3D" id="2.30.30.140">
    <property type="match status" value="1"/>
</dbReference>
<feature type="compositionally biased region" description="Gly residues" evidence="1">
    <location>
        <begin position="286"/>
        <end position="306"/>
    </location>
</feature>